<reference evidence="11 12" key="1">
    <citation type="submission" date="2024-04" db="EMBL/GenBank/DDBJ databases">
        <authorList>
            <consortium name="Genoscope - CEA"/>
            <person name="William W."/>
        </authorList>
    </citation>
    <scope>NUCLEOTIDE SEQUENCE [LARGE SCALE GENOMIC DNA]</scope>
</reference>
<evidence type="ECO:0000256" key="1">
    <source>
        <dbReference type="ARBA" id="ARBA00004648"/>
    </source>
</evidence>
<organism evidence="11 12">
    <name type="scientific">Lymnaea stagnalis</name>
    <name type="common">Great pond snail</name>
    <name type="synonym">Helix stagnalis</name>
    <dbReference type="NCBI Taxonomy" id="6523"/>
    <lineage>
        <taxon>Eukaryota</taxon>
        <taxon>Metazoa</taxon>
        <taxon>Spiralia</taxon>
        <taxon>Lophotrochozoa</taxon>
        <taxon>Mollusca</taxon>
        <taxon>Gastropoda</taxon>
        <taxon>Heterobranchia</taxon>
        <taxon>Euthyneura</taxon>
        <taxon>Panpulmonata</taxon>
        <taxon>Hygrophila</taxon>
        <taxon>Lymnaeoidea</taxon>
        <taxon>Lymnaeidae</taxon>
        <taxon>Lymnaea</taxon>
    </lineage>
</organism>
<name>A0AAV2I322_LYMST</name>
<evidence type="ECO:0000256" key="5">
    <source>
        <dbReference type="ARBA" id="ARBA00022968"/>
    </source>
</evidence>
<dbReference type="SUPFAM" id="SSF47473">
    <property type="entry name" value="EF-hand"/>
    <property type="match status" value="1"/>
</dbReference>
<accession>A0AAV2I322</accession>
<dbReference type="PANTHER" id="PTHR21093:SF6">
    <property type="entry name" value="EF-HAND DOMAIN-CONTAINING PROTEIN"/>
    <property type="match status" value="1"/>
</dbReference>
<comment type="subcellular location">
    <subcellularLocation>
        <location evidence="1">Endoplasmic reticulum membrane</location>
        <topology evidence="1">Single-pass type II membrane protein</topology>
    </subcellularLocation>
</comment>
<sequence>MRLRFRGRCPLVLRDYIIKCLTILLVGVKLCQRHIYGLVCVVVIITFVWWNIGDGTGCAGTQIVENVCLAYQKKEVSGDLCDSLCNSNEIEIGSCINNADGLKIFQSANIVFTVQSETIRSWEQDKIEEGTLLRRFIHHIEEFLKSELGNVDTSTLINKIIEEFDLNRDGKINLGEAQSMWRLIKLPYFLVFYNFQGHSAVPHLNGTCGGISVWHRPQMTLGTILYRRATPWPISLFTSNAYRWTLPNWYRRAKVMLSLLEFVEDINEKDGVRYYLCNANGMTLSRLPNYEIVISEETMLLSSHQVIKKLSNVTCYHSDDCVLTPQCKTTCDVSNNQCTGTLVRPTAAHICDIMEDYLLFDAPRLLKPTLTRLIHRCQAMNLRSPKLDLLHSVVIIDIKSVLWNTLQYLQK</sequence>
<dbReference type="InterPro" id="IPR022049">
    <property type="entry name" value="FAM69_kinase_dom"/>
</dbReference>
<evidence type="ECO:0000256" key="7">
    <source>
        <dbReference type="ARBA" id="ARBA00023136"/>
    </source>
</evidence>
<dbReference type="InterPro" id="IPR002048">
    <property type="entry name" value="EF_hand_dom"/>
</dbReference>
<dbReference type="PANTHER" id="PTHR21093">
    <property type="entry name" value="DIVERGENT PROTEIN KINASE DOMAIN 1C-RELATED"/>
    <property type="match status" value="1"/>
</dbReference>
<dbReference type="SMART" id="SM01299">
    <property type="entry name" value="PIP49_N"/>
    <property type="match status" value="1"/>
</dbReference>
<dbReference type="EMBL" id="CAXITT010000382">
    <property type="protein sequence ID" value="CAL1540456.1"/>
    <property type="molecule type" value="Genomic_DNA"/>
</dbReference>
<evidence type="ECO:0000313" key="12">
    <source>
        <dbReference type="Proteomes" id="UP001497497"/>
    </source>
</evidence>
<comment type="similarity">
    <text evidence="2">Belongs to the DIPK family.</text>
</comment>
<dbReference type="GO" id="GO:0005789">
    <property type="term" value="C:endoplasmic reticulum membrane"/>
    <property type="evidence" value="ECO:0007669"/>
    <property type="project" value="UniProtKB-SubCell"/>
</dbReference>
<dbReference type="InterPro" id="IPR029244">
    <property type="entry name" value="FAM69_N"/>
</dbReference>
<keyword evidence="5" id="KW-0735">Signal-anchor</keyword>
<keyword evidence="7 9" id="KW-0472">Membrane</keyword>
<keyword evidence="8" id="KW-1015">Disulfide bond</keyword>
<dbReference type="AlphaFoldDB" id="A0AAV2I322"/>
<gene>
    <name evidence="11" type="ORF">GSLYS_00014105001</name>
</gene>
<evidence type="ECO:0000256" key="3">
    <source>
        <dbReference type="ARBA" id="ARBA00022692"/>
    </source>
</evidence>
<dbReference type="PROSITE" id="PS50222">
    <property type="entry name" value="EF_HAND_2"/>
    <property type="match status" value="1"/>
</dbReference>
<dbReference type="Pfam" id="PF12260">
    <property type="entry name" value="PIP49_C"/>
    <property type="match status" value="1"/>
</dbReference>
<feature type="domain" description="EF-hand" evidence="10">
    <location>
        <begin position="152"/>
        <end position="187"/>
    </location>
</feature>
<evidence type="ECO:0000256" key="4">
    <source>
        <dbReference type="ARBA" id="ARBA00022824"/>
    </source>
</evidence>
<evidence type="ECO:0000256" key="6">
    <source>
        <dbReference type="ARBA" id="ARBA00022989"/>
    </source>
</evidence>
<evidence type="ECO:0000256" key="2">
    <source>
        <dbReference type="ARBA" id="ARBA00006338"/>
    </source>
</evidence>
<keyword evidence="3 9" id="KW-0812">Transmembrane</keyword>
<evidence type="ECO:0000259" key="10">
    <source>
        <dbReference type="PROSITE" id="PS50222"/>
    </source>
</evidence>
<protein>
    <recommendedName>
        <fullName evidence="10">EF-hand domain-containing protein</fullName>
    </recommendedName>
</protein>
<dbReference type="Pfam" id="PF14875">
    <property type="entry name" value="PIP49_N"/>
    <property type="match status" value="1"/>
</dbReference>
<evidence type="ECO:0000256" key="8">
    <source>
        <dbReference type="ARBA" id="ARBA00023157"/>
    </source>
</evidence>
<dbReference type="GO" id="GO:0005509">
    <property type="term" value="F:calcium ion binding"/>
    <property type="evidence" value="ECO:0007669"/>
    <property type="project" value="InterPro"/>
</dbReference>
<evidence type="ECO:0000313" key="11">
    <source>
        <dbReference type="EMBL" id="CAL1540456.1"/>
    </source>
</evidence>
<keyword evidence="4" id="KW-0256">Endoplasmic reticulum</keyword>
<dbReference type="Proteomes" id="UP001497497">
    <property type="component" value="Unassembled WGS sequence"/>
</dbReference>
<dbReference type="InterPro" id="IPR011992">
    <property type="entry name" value="EF-hand-dom_pair"/>
</dbReference>
<evidence type="ECO:0000256" key="9">
    <source>
        <dbReference type="SAM" id="Phobius"/>
    </source>
</evidence>
<feature type="transmembrane region" description="Helical" evidence="9">
    <location>
        <begin position="35"/>
        <end position="52"/>
    </location>
</feature>
<keyword evidence="12" id="KW-1185">Reference proteome</keyword>
<comment type="caution">
    <text evidence="11">The sequence shown here is derived from an EMBL/GenBank/DDBJ whole genome shotgun (WGS) entry which is preliminary data.</text>
</comment>
<proteinExistence type="inferred from homology"/>
<keyword evidence="6 9" id="KW-1133">Transmembrane helix</keyword>